<sequence length="358" mass="41170">MLQWEVVEYMEGYLMGYKDVLTDLKNDQLSHIYLFHGVEYYLMEHMLQGIKSKLVDEGFQALNYQMMDGKETTIDQIINACETLPFMGESRLVVIKDLECFSGKRKNISEEEEKKLAAYLSDIPPTTYLVFMVTEGIDKRKKIVKDIGQYGKIIEFDKLQGTELNKWIIKSFSRYGKKIGEKEVAFFLDVTGYMERNSNKNLKDLENEIKKISDYLGEKTAVTLQDIDLLASKTIENNIFRLVESIGEKNGERALTLFNDMLLEGEAEIRILYMITRQFRLLYQIKLMEAQGYTPMAIAPKLGLQQFVVKKYLNQAANFDKNTLRKALQKCLDTDGGIKKGKIGPRLGVELLISEFAG</sequence>
<dbReference type="Pfam" id="PF21694">
    <property type="entry name" value="DNA_pol3_delta_C"/>
    <property type="match status" value="1"/>
</dbReference>
<dbReference type="Gene3D" id="1.20.272.10">
    <property type="match status" value="1"/>
</dbReference>
<accession>A0A140L1A1</accession>
<dbReference type="Gene3D" id="3.40.50.300">
    <property type="entry name" value="P-loop containing nucleotide triphosphate hydrolases"/>
    <property type="match status" value="1"/>
</dbReference>
<dbReference type="EC" id="2.7.7.7" evidence="1"/>
<dbReference type="InterPro" id="IPR010372">
    <property type="entry name" value="DNA_pol3_delta_N"/>
</dbReference>
<dbReference type="PATRIC" id="fig|520762.4.peg.2685"/>
<keyword evidence="4" id="KW-0548">Nucleotidyltransferase</keyword>
<dbReference type="InterPro" id="IPR048466">
    <property type="entry name" value="DNA_pol3_delta-like_C"/>
</dbReference>
<protein>
    <recommendedName>
        <fullName evidence="2">DNA polymerase III subunit delta</fullName>
        <ecNumber evidence="1">2.7.7.7</ecNumber>
    </recommendedName>
</protein>
<reference evidence="11 12" key="1">
    <citation type="submission" date="2015-12" db="EMBL/GenBank/DDBJ databases">
        <title>Draft genome sequence of the thermoanaerobe Thermotalea metallivorans, an isolate from the runoff channel of the Great Artesian Basin, Australia.</title>
        <authorList>
            <person name="Patel B.K."/>
        </authorList>
    </citation>
    <scope>NUCLEOTIDE SEQUENCE [LARGE SCALE GENOMIC DNA]</scope>
    <source>
        <strain evidence="11 12">B2-1</strain>
    </source>
</reference>
<dbReference type="GO" id="GO:0009360">
    <property type="term" value="C:DNA polymerase III complex"/>
    <property type="evidence" value="ECO:0007669"/>
    <property type="project" value="InterPro"/>
</dbReference>
<dbReference type="PANTHER" id="PTHR34388:SF1">
    <property type="entry name" value="DNA POLYMERASE III SUBUNIT DELTA"/>
    <property type="match status" value="1"/>
</dbReference>
<dbReference type="GO" id="GO:0003677">
    <property type="term" value="F:DNA binding"/>
    <property type="evidence" value="ECO:0007669"/>
    <property type="project" value="InterPro"/>
</dbReference>
<evidence type="ECO:0000256" key="6">
    <source>
        <dbReference type="ARBA" id="ARBA00022932"/>
    </source>
</evidence>
<evidence type="ECO:0000256" key="2">
    <source>
        <dbReference type="ARBA" id="ARBA00017703"/>
    </source>
</evidence>
<dbReference type="Proteomes" id="UP000070456">
    <property type="component" value="Unassembled WGS sequence"/>
</dbReference>
<dbReference type="STRING" id="520762.AN619_24190"/>
<keyword evidence="5" id="KW-0235">DNA replication</keyword>
<dbReference type="PANTHER" id="PTHR34388">
    <property type="entry name" value="DNA POLYMERASE III SUBUNIT DELTA"/>
    <property type="match status" value="1"/>
</dbReference>
<dbReference type="InterPro" id="IPR005790">
    <property type="entry name" value="DNA_polIII_delta"/>
</dbReference>
<evidence type="ECO:0000313" key="11">
    <source>
        <dbReference type="EMBL" id="KXG74326.1"/>
    </source>
</evidence>
<dbReference type="SUPFAM" id="SSF48019">
    <property type="entry name" value="post-AAA+ oligomerization domain-like"/>
    <property type="match status" value="1"/>
</dbReference>
<dbReference type="OrthoDB" id="9775929at2"/>
<evidence type="ECO:0000256" key="8">
    <source>
        <dbReference type="ARBA" id="ARBA00049244"/>
    </source>
</evidence>
<dbReference type="NCBIfam" id="TIGR01128">
    <property type="entry name" value="holA"/>
    <property type="match status" value="1"/>
</dbReference>
<evidence type="ECO:0000256" key="3">
    <source>
        <dbReference type="ARBA" id="ARBA00022679"/>
    </source>
</evidence>
<dbReference type="EMBL" id="LOEE01000057">
    <property type="protein sequence ID" value="KXG74326.1"/>
    <property type="molecule type" value="Genomic_DNA"/>
</dbReference>
<keyword evidence="3" id="KW-0808">Transferase</keyword>
<comment type="catalytic activity">
    <reaction evidence="8">
        <text>DNA(n) + a 2'-deoxyribonucleoside 5'-triphosphate = DNA(n+1) + diphosphate</text>
        <dbReference type="Rhea" id="RHEA:22508"/>
        <dbReference type="Rhea" id="RHEA-COMP:17339"/>
        <dbReference type="Rhea" id="RHEA-COMP:17340"/>
        <dbReference type="ChEBI" id="CHEBI:33019"/>
        <dbReference type="ChEBI" id="CHEBI:61560"/>
        <dbReference type="ChEBI" id="CHEBI:173112"/>
        <dbReference type="EC" id="2.7.7.7"/>
    </reaction>
</comment>
<gene>
    <name evidence="11" type="ORF">AN619_24190</name>
</gene>
<organism evidence="11 12">
    <name type="scientific">Thermotalea metallivorans</name>
    <dbReference type="NCBI Taxonomy" id="520762"/>
    <lineage>
        <taxon>Bacteria</taxon>
        <taxon>Bacillati</taxon>
        <taxon>Bacillota</taxon>
        <taxon>Clostridia</taxon>
        <taxon>Peptostreptococcales</taxon>
        <taxon>Thermotaleaceae</taxon>
        <taxon>Thermotalea</taxon>
    </lineage>
</organism>
<evidence type="ECO:0000256" key="4">
    <source>
        <dbReference type="ARBA" id="ARBA00022695"/>
    </source>
</evidence>
<comment type="similarity">
    <text evidence="7">Belongs to the DNA polymerase HolA subunit family.</text>
</comment>
<feature type="domain" description="DNA polymerase III delta N-terminal" evidence="9">
    <location>
        <begin position="33"/>
        <end position="155"/>
    </location>
</feature>
<feature type="domain" description="DNA polymerase III delta subunit-like C-terminal" evidence="10">
    <location>
        <begin position="236"/>
        <end position="355"/>
    </location>
</feature>
<dbReference type="InterPro" id="IPR008921">
    <property type="entry name" value="DNA_pol3_clamp-load_cplx_C"/>
</dbReference>
<proteinExistence type="inferred from homology"/>
<keyword evidence="12" id="KW-1185">Reference proteome</keyword>
<dbReference type="GO" id="GO:0006261">
    <property type="term" value="P:DNA-templated DNA replication"/>
    <property type="evidence" value="ECO:0007669"/>
    <property type="project" value="TreeGrafter"/>
</dbReference>
<evidence type="ECO:0000256" key="7">
    <source>
        <dbReference type="ARBA" id="ARBA00034754"/>
    </source>
</evidence>
<dbReference type="SUPFAM" id="SSF52540">
    <property type="entry name" value="P-loop containing nucleoside triphosphate hydrolases"/>
    <property type="match status" value="1"/>
</dbReference>
<comment type="caution">
    <text evidence="11">The sequence shown here is derived from an EMBL/GenBank/DDBJ whole genome shotgun (WGS) entry which is preliminary data.</text>
</comment>
<evidence type="ECO:0000259" key="10">
    <source>
        <dbReference type="Pfam" id="PF21694"/>
    </source>
</evidence>
<dbReference type="InterPro" id="IPR027417">
    <property type="entry name" value="P-loop_NTPase"/>
</dbReference>
<evidence type="ECO:0000313" key="12">
    <source>
        <dbReference type="Proteomes" id="UP000070456"/>
    </source>
</evidence>
<evidence type="ECO:0000256" key="5">
    <source>
        <dbReference type="ARBA" id="ARBA00022705"/>
    </source>
</evidence>
<evidence type="ECO:0000259" key="9">
    <source>
        <dbReference type="Pfam" id="PF06144"/>
    </source>
</evidence>
<name>A0A140L1A1_9FIRM</name>
<dbReference type="Pfam" id="PF06144">
    <property type="entry name" value="DNA_pol3_delta"/>
    <property type="match status" value="1"/>
</dbReference>
<dbReference type="GO" id="GO:0003887">
    <property type="term" value="F:DNA-directed DNA polymerase activity"/>
    <property type="evidence" value="ECO:0007669"/>
    <property type="project" value="UniProtKB-KW"/>
</dbReference>
<dbReference type="Gene3D" id="1.10.8.60">
    <property type="match status" value="1"/>
</dbReference>
<keyword evidence="6" id="KW-0239">DNA-directed DNA polymerase</keyword>
<dbReference type="AlphaFoldDB" id="A0A140L1A1"/>
<evidence type="ECO:0000256" key="1">
    <source>
        <dbReference type="ARBA" id="ARBA00012417"/>
    </source>
</evidence>